<evidence type="ECO:0000313" key="3">
    <source>
        <dbReference type="Proteomes" id="UP000541444"/>
    </source>
</evidence>
<gene>
    <name evidence="2" type="ORF">GIB67_007104</name>
</gene>
<dbReference type="EMBL" id="JACGCM010001406">
    <property type="protein sequence ID" value="KAF6155667.1"/>
    <property type="molecule type" value="Genomic_DNA"/>
</dbReference>
<accession>A0A7J7MLF1</accession>
<organism evidence="2 3">
    <name type="scientific">Kingdonia uniflora</name>
    <dbReference type="NCBI Taxonomy" id="39325"/>
    <lineage>
        <taxon>Eukaryota</taxon>
        <taxon>Viridiplantae</taxon>
        <taxon>Streptophyta</taxon>
        <taxon>Embryophyta</taxon>
        <taxon>Tracheophyta</taxon>
        <taxon>Spermatophyta</taxon>
        <taxon>Magnoliopsida</taxon>
        <taxon>Ranunculales</taxon>
        <taxon>Circaeasteraceae</taxon>
        <taxon>Kingdonia</taxon>
    </lineage>
</organism>
<protein>
    <submittedName>
        <fullName evidence="2">Uncharacterized protein</fullName>
    </submittedName>
</protein>
<comment type="caution">
    <text evidence="2">The sequence shown here is derived from an EMBL/GenBank/DDBJ whole genome shotgun (WGS) entry which is preliminary data.</text>
</comment>
<evidence type="ECO:0000256" key="1">
    <source>
        <dbReference type="SAM" id="MobiDB-lite"/>
    </source>
</evidence>
<reference evidence="2 3" key="1">
    <citation type="journal article" date="2020" name="IScience">
        <title>Genome Sequencing of the Endangered Kingdonia uniflora (Circaeasteraceae, Ranunculales) Reveals Potential Mechanisms of Evolutionary Specialization.</title>
        <authorList>
            <person name="Sun Y."/>
            <person name="Deng T."/>
            <person name="Zhang A."/>
            <person name="Moore M.J."/>
            <person name="Landis J.B."/>
            <person name="Lin N."/>
            <person name="Zhang H."/>
            <person name="Zhang X."/>
            <person name="Huang J."/>
            <person name="Zhang X."/>
            <person name="Sun H."/>
            <person name="Wang H."/>
        </authorList>
    </citation>
    <scope>NUCLEOTIDE SEQUENCE [LARGE SCALE GENOMIC DNA]</scope>
    <source>
        <strain evidence="2">TB1705</strain>
        <tissue evidence="2">Leaf</tissue>
    </source>
</reference>
<name>A0A7J7MLF1_9MAGN</name>
<keyword evidence="3" id="KW-1185">Reference proteome</keyword>
<dbReference type="Proteomes" id="UP000541444">
    <property type="component" value="Unassembled WGS sequence"/>
</dbReference>
<feature type="compositionally biased region" description="Polar residues" evidence="1">
    <location>
        <begin position="213"/>
        <end position="224"/>
    </location>
</feature>
<proteinExistence type="predicted"/>
<sequence>MNSNAKISVPEFDGKTTNACGFIDLFNQVDRVLAFKKCGDSRAVTLMETKHTGYVLNWWEGVQQLRVAFGGDYITDWGTMRQELMIRFIPASRLVPVVADVALLVPEAFKPDLTMVYGACSGFSFQSPSTEANRQSFAKLFSEKLEKKPDCSTPIALDPFDKELSYYGNRQNTRRNRMLSKEDKKESNGTSRRPPFQCPSSFYGKDSKHKSASGAQNINASSRLSPPHLARSLPTKISKRCLDDLDQARVLTVEERIKRFHNVFKLEIGDQKIDETTVIELDSYVGFCMDLSTESHQWRPLPLVETSTSTDALEVDALDWKHGVAVEGL</sequence>
<feature type="region of interest" description="Disordered" evidence="1">
    <location>
        <begin position="171"/>
        <end position="229"/>
    </location>
</feature>
<dbReference type="AlphaFoldDB" id="A0A7J7MLF1"/>
<evidence type="ECO:0000313" key="2">
    <source>
        <dbReference type="EMBL" id="KAF6155667.1"/>
    </source>
</evidence>